<keyword evidence="4 5" id="KW-0067">ATP-binding</keyword>
<evidence type="ECO:0000256" key="2">
    <source>
        <dbReference type="ARBA" id="ARBA00022741"/>
    </source>
</evidence>
<evidence type="ECO:0000259" key="6">
    <source>
        <dbReference type="PROSITE" id="PS50011"/>
    </source>
</evidence>
<dbReference type="SMART" id="SM00220">
    <property type="entry name" value="S_TKc"/>
    <property type="match status" value="1"/>
</dbReference>
<proteinExistence type="predicted"/>
<keyword evidence="3 7" id="KW-0418">Kinase</keyword>
<evidence type="ECO:0000256" key="4">
    <source>
        <dbReference type="ARBA" id="ARBA00022840"/>
    </source>
</evidence>
<dbReference type="PROSITE" id="PS50011">
    <property type="entry name" value="PROTEIN_KINASE_DOM"/>
    <property type="match status" value="1"/>
</dbReference>
<evidence type="ECO:0000256" key="3">
    <source>
        <dbReference type="ARBA" id="ARBA00022777"/>
    </source>
</evidence>
<sequence>MPSVPTAWARALHLFTAVEYHLDRSQVAADAVPCSRARADTPIIDIRPQTQGPTSADLHRLAAGDPLELVLNGRYRLERLLGRGGMGAVYLARTLSSGQRVAIKVLDIDEHHYRWAVTQFIREARLAARIHHANIVEIHDFGTTSRGVVYIVMEHLEGRDLEAMLRDRRLGWGWTRYVMLQVCAGVEAIHEGGVVHRDLKASNCFYVEREATIKILDFGVATTERRQLEDASGAVVGTPEYMAPEQIRGEPLDRRADVYSAGALLCKLLTGRAPFRGCTTEELFNHQLHTAPPPLRTLARGLHFPRGLEDIVARALAKDPSERFSTMAELGDALASL</sequence>
<feature type="domain" description="Protein kinase" evidence="6">
    <location>
        <begin position="75"/>
        <end position="335"/>
    </location>
</feature>
<evidence type="ECO:0000313" key="7">
    <source>
        <dbReference type="EMBL" id="PRQ04429.1"/>
    </source>
</evidence>
<evidence type="ECO:0000313" key="8">
    <source>
        <dbReference type="Proteomes" id="UP000237968"/>
    </source>
</evidence>
<gene>
    <name evidence="7" type="primary">pkn1_5</name>
    <name evidence="7" type="ORF">ENSA5_07650</name>
</gene>
<dbReference type="PROSITE" id="PS00108">
    <property type="entry name" value="PROTEIN_KINASE_ST"/>
    <property type="match status" value="1"/>
</dbReference>
<dbReference type="InterPro" id="IPR000719">
    <property type="entry name" value="Prot_kinase_dom"/>
</dbReference>
<dbReference type="InterPro" id="IPR008271">
    <property type="entry name" value="Ser/Thr_kinase_AS"/>
</dbReference>
<keyword evidence="1 7" id="KW-0808">Transferase</keyword>
<comment type="caution">
    <text evidence="7">The sequence shown here is derived from an EMBL/GenBank/DDBJ whole genome shotgun (WGS) entry which is preliminary data.</text>
</comment>
<accession>A0A2S9YH56</accession>
<dbReference type="InterPro" id="IPR011009">
    <property type="entry name" value="Kinase-like_dom_sf"/>
</dbReference>
<dbReference type="RefSeq" id="WP_181197350.1">
    <property type="nucleotide sequence ID" value="NZ_PVNK01000039.1"/>
</dbReference>
<dbReference type="Pfam" id="PF00069">
    <property type="entry name" value="Pkinase"/>
    <property type="match status" value="1"/>
</dbReference>
<reference evidence="7 8" key="1">
    <citation type="submission" date="2018-03" db="EMBL/GenBank/DDBJ databases">
        <title>Draft Genome Sequences of the Obligatory Marine Myxobacteria Enhygromyxa salina SWB005.</title>
        <authorList>
            <person name="Poehlein A."/>
            <person name="Moghaddam J.A."/>
            <person name="Harms H."/>
            <person name="Alanjari M."/>
            <person name="Koenig G.M."/>
            <person name="Daniel R."/>
            <person name="Schaeberle T.F."/>
        </authorList>
    </citation>
    <scope>NUCLEOTIDE SEQUENCE [LARGE SCALE GENOMIC DNA]</scope>
    <source>
        <strain evidence="7 8">SWB005</strain>
    </source>
</reference>
<dbReference type="Gene3D" id="3.30.200.20">
    <property type="entry name" value="Phosphorylase Kinase, domain 1"/>
    <property type="match status" value="1"/>
</dbReference>
<dbReference type="PANTHER" id="PTHR43289:SF34">
    <property type="entry name" value="SERINE_THREONINE-PROTEIN KINASE YBDM-RELATED"/>
    <property type="match status" value="1"/>
</dbReference>
<keyword evidence="8" id="KW-1185">Reference proteome</keyword>
<name>A0A2S9YH56_9BACT</name>
<dbReference type="GO" id="GO:0005524">
    <property type="term" value="F:ATP binding"/>
    <property type="evidence" value="ECO:0007669"/>
    <property type="project" value="UniProtKB-UniRule"/>
</dbReference>
<evidence type="ECO:0000256" key="1">
    <source>
        <dbReference type="ARBA" id="ARBA00022679"/>
    </source>
</evidence>
<organism evidence="7 8">
    <name type="scientific">Enhygromyxa salina</name>
    <dbReference type="NCBI Taxonomy" id="215803"/>
    <lineage>
        <taxon>Bacteria</taxon>
        <taxon>Pseudomonadati</taxon>
        <taxon>Myxococcota</taxon>
        <taxon>Polyangia</taxon>
        <taxon>Nannocystales</taxon>
        <taxon>Nannocystaceae</taxon>
        <taxon>Enhygromyxa</taxon>
    </lineage>
</organism>
<dbReference type="EMBL" id="PVNK01000039">
    <property type="protein sequence ID" value="PRQ04429.1"/>
    <property type="molecule type" value="Genomic_DNA"/>
</dbReference>
<dbReference type="InterPro" id="IPR017441">
    <property type="entry name" value="Protein_kinase_ATP_BS"/>
</dbReference>
<protein>
    <submittedName>
        <fullName evidence="7">Serine/threonine-protein kinase Pkn1</fullName>
        <ecNumber evidence="7">2.7.11.1</ecNumber>
    </submittedName>
</protein>
<dbReference type="GO" id="GO:0004674">
    <property type="term" value="F:protein serine/threonine kinase activity"/>
    <property type="evidence" value="ECO:0007669"/>
    <property type="project" value="UniProtKB-EC"/>
</dbReference>
<dbReference type="AlphaFoldDB" id="A0A2S9YH56"/>
<keyword evidence="2 5" id="KW-0547">Nucleotide-binding</keyword>
<dbReference type="PANTHER" id="PTHR43289">
    <property type="entry name" value="MITOGEN-ACTIVATED PROTEIN KINASE KINASE KINASE 20-RELATED"/>
    <property type="match status" value="1"/>
</dbReference>
<dbReference type="Gene3D" id="1.10.510.10">
    <property type="entry name" value="Transferase(Phosphotransferase) domain 1"/>
    <property type="match status" value="1"/>
</dbReference>
<dbReference type="EC" id="2.7.11.1" evidence="7"/>
<dbReference type="SUPFAM" id="SSF56112">
    <property type="entry name" value="Protein kinase-like (PK-like)"/>
    <property type="match status" value="1"/>
</dbReference>
<dbReference type="CDD" id="cd14014">
    <property type="entry name" value="STKc_PknB_like"/>
    <property type="match status" value="1"/>
</dbReference>
<dbReference type="PROSITE" id="PS00107">
    <property type="entry name" value="PROTEIN_KINASE_ATP"/>
    <property type="match status" value="1"/>
</dbReference>
<dbReference type="Proteomes" id="UP000237968">
    <property type="component" value="Unassembled WGS sequence"/>
</dbReference>
<feature type="binding site" evidence="5">
    <location>
        <position position="104"/>
    </location>
    <ligand>
        <name>ATP</name>
        <dbReference type="ChEBI" id="CHEBI:30616"/>
    </ligand>
</feature>
<evidence type="ECO:0000256" key="5">
    <source>
        <dbReference type="PROSITE-ProRule" id="PRU10141"/>
    </source>
</evidence>